<name>A0A382A138_9ZZZZ</name>
<gene>
    <name evidence="1" type="ORF">METZ01_LOCUS147651</name>
</gene>
<sequence length="73" mass="8235">MNSLIRFAVVAAWLSLGFANLDAAEAKRHVVLLSGESLYGSATTLPRFAKRLEQEHGYRCTMVVRKEEHRFPS</sequence>
<reference evidence="1" key="1">
    <citation type="submission" date="2018-05" db="EMBL/GenBank/DDBJ databases">
        <authorList>
            <person name="Lanie J.A."/>
            <person name="Ng W.-L."/>
            <person name="Kazmierczak K.M."/>
            <person name="Andrzejewski T.M."/>
            <person name="Davidsen T.M."/>
            <person name="Wayne K.J."/>
            <person name="Tettelin H."/>
            <person name="Glass J.I."/>
            <person name="Rusch D."/>
            <person name="Podicherti R."/>
            <person name="Tsui H.-C.T."/>
            <person name="Winkler M.E."/>
        </authorList>
    </citation>
    <scope>NUCLEOTIDE SEQUENCE</scope>
</reference>
<proteinExistence type="predicted"/>
<dbReference type="EMBL" id="UINC01023337">
    <property type="protein sequence ID" value="SVA94797.1"/>
    <property type="molecule type" value="Genomic_DNA"/>
</dbReference>
<accession>A0A382A138</accession>
<dbReference type="AlphaFoldDB" id="A0A382A138"/>
<organism evidence="1">
    <name type="scientific">marine metagenome</name>
    <dbReference type="NCBI Taxonomy" id="408172"/>
    <lineage>
        <taxon>unclassified sequences</taxon>
        <taxon>metagenomes</taxon>
        <taxon>ecological metagenomes</taxon>
    </lineage>
</organism>
<protein>
    <submittedName>
        <fullName evidence="1">Uncharacterized protein</fullName>
    </submittedName>
</protein>
<evidence type="ECO:0000313" key="1">
    <source>
        <dbReference type="EMBL" id="SVA94797.1"/>
    </source>
</evidence>
<feature type="non-terminal residue" evidence="1">
    <location>
        <position position="73"/>
    </location>
</feature>